<gene>
    <name evidence="2" type="ORF">PQR08_07430</name>
</gene>
<keyword evidence="3" id="KW-1185">Reference proteome</keyword>
<proteinExistence type="predicted"/>
<dbReference type="InterPro" id="IPR050256">
    <property type="entry name" value="Glycosyltransferase_2"/>
</dbReference>
<dbReference type="Pfam" id="PF00535">
    <property type="entry name" value="Glycos_transf_2"/>
    <property type="match status" value="1"/>
</dbReference>
<dbReference type="InterPro" id="IPR001173">
    <property type="entry name" value="Glyco_trans_2-like"/>
</dbReference>
<dbReference type="SUPFAM" id="SSF53448">
    <property type="entry name" value="Nucleotide-diphospho-sugar transferases"/>
    <property type="match status" value="1"/>
</dbReference>
<sequence length="291" mass="33185">MLSTFLEKSSKMGITPNREGILVFIPAYNCARQIGRTLLQLKGCEALFREVIVVDNRSTDDTVKSAISAAAQLDLPVRVMQNWDNLGLGGSHKSAFAYAAREGFDFLVVLHGDDQGSIRDLLPHIERGEHRTVDCLLGARFMPGSRLEGYSAFRTFGNEVFNLLFSAASGKRLYDLGSGLNMYRVDAVRNLRYQGFADDLTFNYFMILATVWRRWKIRFFPISWREDDQVSNVKLTRQSLQVLKLLTTFVFRRRDFLDGQHTIRSPDDYRFDTVYDSTLSTQPSGQPDVPR</sequence>
<dbReference type="EMBL" id="JAQQDB010000005">
    <property type="protein sequence ID" value="MFM0517254.1"/>
    <property type="molecule type" value="Genomic_DNA"/>
</dbReference>
<evidence type="ECO:0000313" key="2">
    <source>
        <dbReference type="EMBL" id="MFM0517254.1"/>
    </source>
</evidence>
<feature type="domain" description="Glycosyltransferase 2-like" evidence="1">
    <location>
        <begin position="23"/>
        <end position="190"/>
    </location>
</feature>
<dbReference type="InterPro" id="IPR029044">
    <property type="entry name" value="Nucleotide-diphossugar_trans"/>
</dbReference>
<dbReference type="Proteomes" id="UP001629462">
    <property type="component" value="Unassembled WGS sequence"/>
</dbReference>
<dbReference type="PANTHER" id="PTHR48090">
    <property type="entry name" value="UNDECAPRENYL-PHOSPHATE 4-DEOXY-4-FORMAMIDO-L-ARABINOSE TRANSFERASE-RELATED"/>
    <property type="match status" value="1"/>
</dbReference>
<dbReference type="RefSeq" id="WP_408161205.1">
    <property type="nucleotide sequence ID" value="NZ_JAQQDB010000005.1"/>
</dbReference>
<protein>
    <submittedName>
        <fullName evidence="2">Glycosyltransferase family 2 protein</fullName>
    </submittedName>
</protein>
<dbReference type="Gene3D" id="3.90.550.10">
    <property type="entry name" value="Spore Coat Polysaccharide Biosynthesis Protein SpsA, Chain A"/>
    <property type="match status" value="1"/>
</dbReference>
<evidence type="ECO:0000259" key="1">
    <source>
        <dbReference type="Pfam" id="PF00535"/>
    </source>
</evidence>
<dbReference type="CDD" id="cd04179">
    <property type="entry name" value="DPM_DPG-synthase_like"/>
    <property type="match status" value="1"/>
</dbReference>
<name>A0ABW9CHQ6_9BURK</name>
<reference evidence="2 3" key="1">
    <citation type="journal article" date="2024" name="Chem. Sci.">
        <title>Discovery of megapolipeptins by genome mining of a Burkholderiales bacteria collection.</title>
        <authorList>
            <person name="Paulo B.S."/>
            <person name="Recchia M.J.J."/>
            <person name="Lee S."/>
            <person name="Fergusson C.H."/>
            <person name="Romanowski S.B."/>
            <person name="Hernandez A."/>
            <person name="Krull N."/>
            <person name="Liu D.Y."/>
            <person name="Cavanagh H."/>
            <person name="Bos A."/>
            <person name="Gray C.A."/>
            <person name="Murphy B.T."/>
            <person name="Linington R.G."/>
            <person name="Eustaquio A.S."/>
        </authorList>
    </citation>
    <scope>NUCLEOTIDE SEQUENCE [LARGE SCALE GENOMIC DNA]</scope>
    <source>
        <strain evidence="2 3">RL17-374-BIF-D</strain>
    </source>
</reference>
<dbReference type="PANTHER" id="PTHR48090:SF7">
    <property type="entry name" value="RFBJ PROTEIN"/>
    <property type="match status" value="1"/>
</dbReference>
<accession>A0ABW9CHQ6</accession>
<organism evidence="2 3">
    <name type="scientific">Caballeronia jiangsuensis</name>
    <dbReference type="NCBI Taxonomy" id="1458357"/>
    <lineage>
        <taxon>Bacteria</taxon>
        <taxon>Pseudomonadati</taxon>
        <taxon>Pseudomonadota</taxon>
        <taxon>Betaproteobacteria</taxon>
        <taxon>Burkholderiales</taxon>
        <taxon>Burkholderiaceae</taxon>
        <taxon>Caballeronia</taxon>
    </lineage>
</organism>
<comment type="caution">
    <text evidence="2">The sequence shown here is derived from an EMBL/GenBank/DDBJ whole genome shotgun (WGS) entry which is preliminary data.</text>
</comment>
<evidence type="ECO:0000313" key="3">
    <source>
        <dbReference type="Proteomes" id="UP001629462"/>
    </source>
</evidence>